<dbReference type="GO" id="GO:0005886">
    <property type="term" value="C:plasma membrane"/>
    <property type="evidence" value="ECO:0007669"/>
    <property type="project" value="UniProtKB-SubCell"/>
</dbReference>
<dbReference type="GO" id="GO:0006865">
    <property type="term" value="P:amino acid transport"/>
    <property type="evidence" value="ECO:0007669"/>
    <property type="project" value="InterPro"/>
</dbReference>
<evidence type="ECO:0000256" key="6">
    <source>
        <dbReference type="SAM" id="Phobius"/>
    </source>
</evidence>
<dbReference type="AlphaFoldDB" id="A0A561F038"/>
<feature type="transmembrane region" description="Helical" evidence="6">
    <location>
        <begin position="147"/>
        <end position="171"/>
    </location>
</feature>
<organism evidence="7 8">
    <name type="scientific">Kitasatospora atroaurantiaca</name>
    <dbReference type="NCBI Taxonomy" id="285545"/>
    <lineage>
        <taxon>Bacteria</taxon>
        <taxon>Bacillati</taxon>
        <taxon>Actinomycetota</taxon>
        <taxon>Actinomycetes</taxon>
        <taxon>Kitasatosporales</taxon>
        <taxon>Streptomycetaceae</taxon>
        <taxon>Kitasatospora</taxon>
    </lineage>
</organism>
<dbReference type="Pfam" id="PF01810">
    <property type="entry name" value="LysE"/>
    <property type="match status" value="1"/>
</dbReference>
<name>A0A561F038_9ACTN</name>
<gene>
    <name evidence="7" type="ORF">FB465_6349</name>
</gene>
<reference evidence="7 8" key="1">
    <citation type="submission" date="2019-06" db="EMBL/GenBank/DDBJ databases">
        <title>Sequencing the genomes of 1000 actinobacteria strains.</title>
        <authorList>
            <person name="Klenk H.-P."/>
        </authorList>
    </citation>
    <scope>NUCLEOTIDE SEQUENCE [LARGE SCALE GENOMIC DNA]</scope>
    <source>
        <strain evidence="7 8">DSM 41649</strain>
    </source>
</reference>
<keyword evidence="2" id="KW-1003">Cell membrane</keyword>
<feature type="transmembrane region" description="Helical" evidence="6">
    <location>
        <begin position="75"/>
        <end position="94"/>
    </location>
</feature>
<proteinExistence type="predicted"/>
<evidence type="ECO:0000256" key="1">
    <source>
        <dbReference type="ARBA" id="ARBA00004651"/>
    </source>
</evidence>
<dbReference type="EMBL" id="VIVR01000001">
    <property type="protein sequence ID" value="TWE21182.1"/>
    <property type="molecule type" value="Genomic_DNA"/>
</dbReference>
<evidence type="ECO:0000256" key="4">
    <source>
        <dbReference type="ARBA" id="ARBA00022989"/>
    </source>
</evidence>
<keyword evidence="3 6" id="KW-0812">Transmembrane</keyword>
<evidence type="ECO:0000313" key="7">
    <source>
        <dbReference type="EMBL" id="TWE21182.1"/>
    </source>
</evidence>
<dbReference type="Proteomes" id="UP000318416">
    <property type="component" value="Unassembled WGS sequence"/>
</dbReference>
<evidence type="ECO:0000256" key="2">
    <source>
        <dbReference type="ARBA" id="ARBA00022475"/>
    </source>
</evidence>
<dbReference type="RefSeq" id="WP_246192963.1">
    <property type="nucleotide sequence ID" value="NZ_BAAABR010000008.1"/>
</dbReference>
<protein>
    <submittedName>
        <fullName evidence="7">Arginine exporter protein ArgO</fullName>
    </submittedName>
</protein>
<comment type="caution">
    <text evidence="7">The sequence shown here is derived from an EMBL/GenBank/DDBJ whole genome shotgun (WGS) entry which is preliminary data.</text>
</comment>
<evidence type="ECO:0000256" key="5">
    <source>
        <dbReference type="ARBA" id="ARBA00023136"/>
    </source>
</evidence>
<keyword evidence="4 6" id="KW-1133">Transmembrane helix</keyword>
<accession>A0A561F038</accession>
<feature type="transmembrane region" description="Helical" evidence="6">
    <location>
        <begin position="183"/>
        <end position="201"/>
    </location>
</feature>
<keyword evidence="5 6" id="KW-0472">Membrane</keyword>
<evidence type="ECO:0000313" key="8">
    <source>
        <dbReference type="Proteomes" id="UP000318416"/>
    </source>
</evidence>
<comment type="subcellular location">
    <subcellularLocation>
        <location evidence="1">Cell membrane</location>
        <topology evidence="1">Multi-pass membrane protein</topology>
    </subcellularLocation>
</comment>
<sequence>MTDSLTTAALAGAAAGLGVAVPVGAVGVLLLQESLRGRRAAAAGACAVAGVDLLYACAAVLLGPHLSGALADGEAWVRLGAALVLAVIAVRGVLAGVRPPASEGSPAAGARRTFVRFAGLTLVNPTTALYFTALTTGQGRALEQTGGLVFVLAVFAASLVWQQLLVAAGSLAGARIGDRARSWTFRVGYGIVAAYAVRLALPLP</sequence>
<keyword evidence="8" id="KW-1185">Reference proteome</keyword>
<feature type="transmembrane region" description="Helical" evidence="6">
    <location>
        <begin position="43"/>
        <end position="63"/>
    </location>
</feature>
<feature type="transmembrane region" description="Helical" evidence="6">
    <location>
        <begin position="6"/>
        <end position="31"/>
    </location>
</feature>
<evidence type="ECO:0000256" key="3">
    <source>
        <dbReference type="ARBA" id="ARBA00022692"/>
    </source>
</evidence>
<dbReference type="InterPro" id="IPR001123">
    <property type="entry name" value="LeuE-type"/>
</dbReference>
<feature type="transmembrane region" description="Helical" evidence="6">
    <location>
        <begin position="114"/>
        <end position="135"/>
    </location>
</feature>